<dbReference type="AlphaFoldDB" id="A0A841SZI1"/>
<keyword evidence="2" id="KW-1185">Reference proteome</keyword>
<dbReference type="RefSeq" id="WP_185120475.1">
    <property type="nucleotide sequence ID" value="NZ_JACJVQ010000011.1"/>
</dbReference>
<dbReference type="EMBL" id="JACJVQ010000011">
    <property type="protein sequence ID" value="MBB6635240.1"/>
    <property type="molecule type" value="Genomic_DNA"/>
</dbReference>
<name>A0A841SZI1_9BACL</name>
<dbReference type="Proteomes" id="UP000535838">
    <property type="component" value="Unassembled WGS sequence"/>
</dbReference>
<sequence length="250" mass="28556">MGYKSSSIKSKWVKTKWLLGSSTLRHYVPWTLPFTRGNLDKMLARHSTVYFKPTGGTGGSNIVRIKRQGNLYTTKHRRTIREHSGIEGLFGFLKARAGSEPYLLQKGIKLASVKGRPFDIRVMVQKTGGVWTSTAIFLKIGKAGSVATNYSQGGKIGFLRQTLKEAGYEEESIKRIRKDLEQLGVNVGKQFDKHYKGFRELGLDVALDKQGWLWILEVNTRPQFYPLRNMGDRRMYRKIVSYAKQYGRTK</sequence>
<dbReference type="Gene3D" id="3.30.470.20">
    <property type="entry name" value="ATP-grasp fold, B domain"/>
    <property type="match status" value="1"/>
</dbReference>
<comment type="caution">
    <text evidence="1">The sequence shown here is derived from an EMBL/GenBank/DDBJ whole genome shotgun (WGS) entry which is preliminary data.</text>
</comment>
<protein>
    <submittedName>
        <fullName evidence="1">YheC/YheD family protein</fullName>
    </submittedName>
</protein>
<reference evidence="1 2" key="1">
    <citation type="submission" date="2020-08" db="EMBL/GenBank/DDBJ databases">
        <title>Cohnella phylogeny.</title>
        <authorList>
            <person name="Dunlap C."/>
        </authorList>
    </citation>
    <scope>NUCLEOTIDE SEQUENCE [LARGE SCALE GENOMIC DNA]</scope>
    <source>
        <strain evidence="1 2">DSM 25241</strain>
    </source>
</reference>
<proteinExistence type="predicted"/>
<dbReference type="InterPro" id="IPR026838">
    <property type="entry name" value="YheC/D"/>
</dbReference>
<evidence type="ECO:0000313" key="2">
    <source>
        <dbReference type="Proteomes" id="UP000535838"/>
    </source>
</evidence>
<gene>
    <name evidence="1" type="ORF">H7B67_14050</name>
</gene>
<dbReference type="SUPFAM" id="SSF56059">
    <property type="entry name" value="Glutathione synthetase ATP-binding domain-like"/>
    <property type="match status" value="1"/>
</dbReference>
<accession>A0A841SZI1</accession>
<dbReference type="Pfam" id="PF14398">
    <property type="entry name" value="ATPgrasp_YheCD"/>
    <property type="match status" value="1"/>
</dbReference>
<evidence type="ECO:0000313" key="1">
    <source>
        <dbReference type="EMBL" id="MBB6635240.1"/>
    </source>
</evidence>
<organism evidence="1 2">
    <name type="scientific">Cohnella thailandensis</name>
    <dbReference type="NCBI Taxonomy" id="557557"/>
    <lineage>
        <taxon>Bacteria</taxon>
        <taxon>Bacillati</taxon>
        <taxon>Bacillota</taxon>
        <taxon>Bacilli</taxon>
        <taxon>Bacillales</taxon>
        <taxon>Paenibacillaceae</taxon>
        <taxon>Cohnella</taxon>
    </lineage>
</organism>